<dbReference type="Proteomes" id="UP000316562">
    <property type="component" value="Unassembled WGS sequence"/>
</dbReference>
<dbReference type="EMBL" id="SGBC01000002">
    <property type="protein sequence ID" value="RZD16576.1"/>
    <property type="molecule type" value="Genomic_DNA"/>
</dbReference>
<evidence type="ECO:0000313" key="2">
    <source>
        <dbReference type="Proteomes" id="UP000316562"/>
    </source>
</evidence>
<comment type="caution">
    <text evidence="1">The sequence shown here is derived from an EMBL/GenBank/DDBJ whole genome shotgun (WGS) entry which is preliminary data.</text>
</comment>
<sequence length="84" mass="10101">MKESKDLKVIREKIKHFKALENKILKEDLNSDFGKITRRFFDNRFENYEQFKNELLSVANKYQYNVNTEKKDEVSGHQDKNTAD</sequence>
<accession>A0A519BH39</accession>
<dbReference type="AlphaFoldDB" id="A0A519BH39"/>
<evidence type="ECO:0000313" key="1">
    <source>
        <dbReference type="EMBL" id="RZD16576.1"/>
    </source>
</evidence>
<protein>
    <submittedName>
        <fullName evidence="1">Uncharacterized protein</fullName>
    </submittedName>
</protein>
<proteinExistence type="predicted"/>
<reference evidence="1 2" key="1">
    <citation type="journal article" date="2019" name="ISME J.">
        <title>Insights into ecological role of a new deltaproteobacterial order Candidatus Acidulodesulfobacterales by metagenomics and metatranscriptomics.</title>
        <authorList>
            <person name="Tan S."/>
            <person name="Liu J."/>
            <person name="Fang Y."/>
            <person name="Hedlund B.P."/>
            <person name="Lian Z.H."/>
            <person name="Huang L.Y."/>
            <person name="Li J.T."/>
            <person name="Huang L.N."/>
            <person name="Li W.J."/>
            <person name="Jiang H.C."/>
            <person name="Dong H.L."/>
            <person name="Shu W.S."/>
        </authorList>
    </citation>
    <scope>NUCLEOTIDE SEQUENCE [LARGE SCALE GENOMIC DNA]</scope>
    <source>
        <strain evidence="1">AP2</strain>
    </source>
</reference>
<name>A0A519BH39_ACIG2</name>
<organism evidence="1 2">
    <name type="scientific">Acididesulfobacter guangdongensis</name>
    <dbReference type="NCBI Taxonomy" id="2597225"/>
    <lineage>
        <taxon>Bacteria</taxon>
        <taxon>Deltaproteobacteria</taxon>
        <taxon>Candidatus Acidulodesulfobacterales</taxon>
        <taxon>Candidatus Acididesulfobacter</taxon>
    </lineage>
</organism>
<gene>
    <name evidence="1" type="ORF">EVJ46_06095</name>
</gene>